<sequence length="756" mass="82190">MLCALLPQHIYTYMLLWSSLFILQNLSLGVSFALDSQFEMSEAERRLFELLDKTEAAESGVVPLVSLQEACTDVPYLSSRLTGRRRYQLYRGLLLDRPLTAVPDTFGQHAVEAGEIHKKVAARLREVLGGDDLLEEAELQGFVYYFASKTGCHFDDAMTGITLVLATVVAAAELPSGAEKLCRLYQLLEMLLQDFVVSTASRALDNSLVPLLRLLLQYHDPCLARHLDQRVVSVGAVLLDWVRRLFVVGDNFQTALGVWDWLLIVGDPTMSVYFALSYLIAHRQRLLVMKTHEELMEALQSLVFVLPTRKEDAVDPALHDGRSVSFLSLRSGKALAQNADIAYQNTPHSTRRVIDALLFPGEGGLSKSPDALEKYYTAYTALPLERSDFADSFAVQPAAQMELAALSYVILDCRSRTSFDFARLPRAIHVGDDIGFDNAKFDKLAATLHDVKGAHLCIFGTGRPITGEFNLLKMFSLHLVQCGFPYVSIGGFRTLVPLIEARAITIMRASAVDMARGEVRDSVVALKNGLAEMLPHIEFDKEEALRKAEVVGHKAREGVQAVKSWGWGIVQRMSQRLAPSSTPPRKTNLTTTTEMSENTSGGGSGGVVDAGAGSGGVVGRDGRAHRPTRATAAQRAFSLGVDGDTDDEDDLDLITSVPLYTGTTVAYRGGEQLVKGALVVEASSSRSAREVEASPVAASPVSSPIAPGILKGIDEEFDRLFGDFVPPRGSSSEAEAASPTEEHATKGDADADTSNP</sequence>
<dbReference type="InterPro" id="IPR035969">
    <property type="entry name" value="Rab-GAP_TBC_sf"/>
</dbReference>
<gene>
    <name evidence="3" type="ORF">TRSC58_00068</name>
</gene>
<keyword evidence="4" id="KW-1185">Reference proteome</keyword>
<evidence type="ECO:0000313" key="3">
    <source>
        <dbReference type="EMBL" id="ESL12169.1"/>
    </source>
</evidence>
<evidence type="ECO:0000259" key="2">
    <source>
        <dbReference type="Pfam" id="PF00566"/>
    </source>
</evidence>
<protein>
    <recommendedName>
        <fullName evidence="2">Rab-GAP TBC domain-containing protein</fullName>
    </recommendedName>
</protein>
<dbReference type="OrthoDB" id="73307at2759"/>
<dbReference type="InterPro" id="IPR000195">
    <property type="entry name" value="Rab-GAP-TBC_dom"/>
</dbReference>
<proteinExistence type="predicted"/>
<evidence type="ECO:0000313" key="4">
    <source>
        <dbReference type="Proteomes" id="UP000031737"/>
    </source>
</evidence>
<dbReference type="Pfam" id="PF00566">
    <property type="entry name" value="RabGAP-TBC"/>
    <property type="match status" value="1"/>
</dbReference>
<dbReference type="GO" id="GO:0005802">
    <property type="term" value="C:trans-Golgi network"/>
    <property type="evidence" value="ECO:0007669"/>
    <property type="project" value="TreeGrafter"/>
</dbReference>
<name>A0A061JB84_TRYRA</name>
<comment type="caution">
    <text evidence="3">The sequence shown here is derived from an EMBL/GenBank/DDBJ whole genome shotgun (WGS) entry which is preliminary data.</text>
</comment>
<dbReference type="EMBL" id="AUPL01000068">
    <property type="protein sequence ID" value="ESL12169.1"/>
    <property type="molecule type" value="Genomic_DNA"/>
</dbReference>
<dbReference type="Proteomes" id="UP000031737">
    <property type="component" value="Unassembled WGS sequence"/>
</dbReference>
<feature type="region of interest" description="Disordered" evidence="1">
    <location>
        <begin position="576"/>
        <end position="607"/>
    </location>
</feature>
<feature type="compositionally biased region" description="Low complexity" evidence="1">
    <location>
        <begin position="583"/>
        <end position="593"/>
    </location>
</feature>
<feature type="region of interest" description="Disordered" evidence="1">
    <location>
        <begin position="612"/>
        <end position="631"/>
    </location>
</feature>
<feature type="compositionally biased region" description="Basic and acidic residues" evidence="1">
    <location>
        <begin position="740"/>
        <end position="749"/>
    </location>
</feature>
<feature type="domain" description="Rab-GAP TBC" evidence="2">
    <location>
        <begin position="184"/>
        <end position="287"/>
    </location>
</feature>
<dbReference type="GO" id="GO:0099041">
    <property type="term" value="P:vesicle tethering to Golgi"/>
    <property type="evidence" value="ECO:0007669"/>
    <property type="project" value="TreeGrafter"/>
</dbReference>
<accession>A0A061JB84</accession>
<dbReference type="InterPro" id="IPR039755">
    <property type="entry name" value="TBC1D23"/>
</dbReference>
<dbReference type="PANTHER" id="PTHR13297:SF5">
    <property type="entry name" value="TBC1 DOMAIN FAMILY MEMBER 23"/>
    <property type="match status" value="1"/>
</dbReference>
<reference evidence="3 4" key="1">
    <citation type="submission" date="2013-07" db="EMBL/GenBank/DDBJ databases">
        <authorList>
            <person name="Stoco P.H."/>
            <person name="Wagner G."/>
            <person name="Gerber A."/>
            <person name="Zaha A."/>
            <person name="Thompson C."/>
            <person name="Bartholomeu D.C."/>
            <person name="Luckemeyer D.D."/>
            <person name="Bahia D."/>
            <person name="Loreto E."/>
            <person name="Prestes E.B."/>
            <person name="Lima F.M."/>
            <person name="Rodrigues-Luiz G."/>
            <person name="Vallejo G.A."/>
            <person name="Filho J.F."/>
            <person name="Monteiro K.M."/>
            <person name="Tyler K.M."/>
            <person name="de Almeida L.G."/>
            <person name="Ortiz M.F."/>
            <person name="Siervo M.A."/>
            <person name="de Moraes M.H."/>
            <person name="Cunha O.L."/>
            <person name="Mendonca-Neto R."/>
            <person name="Silva R."/>
            <person name="Teixeira S.M."/>
            <person name="Murta S.M."/>
            <person name="Sincero T.C."/>
            <person name="Mendes T.A."/>
            <person name="Urmenyi T.P."/>
            <person name="Silva V.G."/>
            <person name="da Rocha W.D."/>
            <person name="Andersson B."/>
            <person name="Romanha A.J."/>
            <person name="Steindel M."/>
            <person name="de Vasconcelos A.T."/>
            <person name="Grisard E.C."/>
        </authorList>
    </citation>
    <scope>NUCLEOTIDE SEQUENCE [LARGE SCALE GENOMIC DNA]</scope>
    <source>
        <strain evidence="3 4">SC58</strain>
    </source>
</reference>
<dbReference type="Gene3D" id="1.10.472.80">
    <property type="entry name" value="Ypt/Rab-GAP domain of gyp1p, domain 3"/>
    <property type="match status" value="1"/>
</dbReference>
<dbReference type="GO" id="GO:0042147">
    <property type="term" value="P:retrograde transport, endosome to Golgi"/>
    <property type="evidence" value="ECO:0007669"/>
    <property type="project" value="InterPro"/>
</dbReference>
<dbReference type="GO" id="GO:0005829">
    <property type="term" value="C:cytosol"/>
    <property type="evidence" value="ECO:0007669"/>
    <property type="project" value="GOC"/>
</dbReference>
<dbReference type="AlphaFoldDB" id="A0A061JB84"/>
<dbReference type="VEuPathDB" id="TriTrypDB:TRSC58_00068"/>
<dbReference type="SUPFAM" id="SSF47923">
    <property type="entry name" value="Ypt/Rab-GAP domain of gyp1p"/>
    <property type="match status" value="1"/>
</dbReference>
<evidence type="ECO:0000256" key="1">
    <source>
        <dbReference type="SAM" id="MobiDB-lite"/>
    </source>
</evidence>
<dbReference type="PANTHER" id="PTHR13297">
    <property type="entry name" value="TBC1 DOMAIN FAMILY MEMBER 23-RELATED"/>
    <property type="match status" value="1"/>
</dbReference>
<feature type="region of interest" description="Disordered" evidence="1">
    <location>
        <begin position="721"/>
        <end position="756"/>
    </location>
</feature>
<organism evidence="3 4">
    <name type="scientific">Trypanosoma rangeli SC58</name>
    <dbReference type="NCBI Taxonomy" id="429131"/>
    <lineage>
        <taxon>Eukaryota</taxon>
        <taxon>Discoba</taxon>
        <taxon>Euglenozoa</taxon>
        <taxon>Kinetoplastea</taxon>
        <taxon>Metakinetoplastina</taxon>
        <taxon>Trypanosomatida</taxon>
        <taxon>Trypanosomatidae</taxon>
        <taxon>Trypanosoma</taxon>
        <taxon>Herpetosoma</taxon>
    </lineage>
</organism>
<feature type="compositionally biased region" description="Low complexity" evidence="1">
    <location>
        <begin position="730"/>
        <end position="739"/>
    </location>
</feature>